<sequence length="649" mass="73196">MYSSTSSQDYSKQAIEQGAKRPPFRRLRGYAFDPSLSLKLDTASINHRIFNIPWESELQPGPRGEYVEVLDYDPASACWYEPVDLNGAHLLAQDGHPPSEGNPQFHQQMVYAVAMNTICNFERALGRQAQWSSREDAGKREEFVQTLRIYPHALRAANAYYSPQKKALLFGYFQGPNGMVFSCLSQDIITHETTHALLDGMHRRYIDDNHPDTLAFHEAFSDLVALFQHFTFPEVLKHQVSRTRGNLETQSLLSELAHEFGVATGRYGALRSAIGDVDDKGVWQPVQPDPARLAQALEPHERGSILVAAMFSAFLEMYKLRSAGIVCLASSGTGKLPDGALHPVLVDELAAVATRTAQTFLHMAIRALDYCPPFDISFGDYLRALVTADYDMVPNDRHGYRVALIESFRRWGILPDGLKTLSEEQLRWPYARIELADGSPDPTSVLTSLARELSGLVQESLYQRKRSKVFETLKRARIRAHDNVEEMMRSGDDARCEEFMRVTGLELKRNGKVPGLRYDRDGLPSFEVHSVQPTLRVMPDGDILKQLIISITQRRRKVPVDEQDEAMGSFDFPGGCTLVFDLEGDIQDDGGVIPTLRYAIKRPLMDDKRMAAVRKHRSMRYDTGVALRSTYFKACNDKAEPFCMLHSND</sequence>
<dbReference type="AlphaFoldDB" id="A0A6N9HME7"/>
<name>A0A6N9HME7_9BURK</name>
<dbReference type="CDD" id="cd09598">
    <property type="entry name" value="M4_like"/>
    <property type="match status" value="1"/>
</dbReference>
<reference evidence="1 2" key="1">
    <citation type="submission" date="2019-12" db="EMBL/GenBank/DDBJ databases">
        <title>Novel species isolated from a subtropical stream in China.</title>
        <authorList>
            <person name="Lu H."/>
        </authorList>
    </citation>
    <scope>NUCLEOTIDE SEQUENCE [LARGE SCALE GENOMIC DNA]</scope>
    <source>
        <strain evidence="1 2">DS3</strain>
    </source>
</reference>
<evidence type="ECO:0008006" key="3">
    <source>
        <dbReference type="Google" id="ProtNLM"/>
    </source>
</evidence>
<protein>
    <recommendedName>
        <fullName evidence="3">Peptidase M4</fullName>
    </recommendedName>
</protein>
<dbReference type="EMBL" id="WWCJ01000018">
    <property type="protein sequence ID" value="MYN04556.1"/>
    <property type="molecule type" value="Genomic_DNA"/>
</dbReference>
<comment type="caution">
    <text evidence="1">The sequence shown here is derived from an EMBL/GenBank/DDBJ whole genome shotgun (WGS) entry which is preliminary data.</text>
</comment>
<gene>
    <name evidence="1" type="ORF">GTP41_20905</name>
</gene>
<proteinExistence type="predicted"/>
<organism evidence="1 2">
    <name type="scientific">Pseudoduganella guangdongensis</name>
    <dbReference type="NCBI Taxonomy" id="2692179"/>
    <lineage>
        <taxon>Bacteria</taxon>
        <taxon>Pseudomonadati</taxon>
        <taxon>Pseudomonadota</taxon>
        <taxon>Betaproteobacteria</taxon>
        <taxon>Burkholderiales</taxon>
        <taxon>Oxalobacteraceae</taxon>
        <taxon>Telluria group</taxon>
        <taxon>Pseudoduganella</taxon>
    </lineage>
</organism>
<dbReference type="Proteomes" id="UP000448575">
    <property type="component" value="Unassembled WGS sequence"/>
</dbReference>
<dbReference type="RefSeq" id="WP_161027519.1">
    <property type="nucleotide sequence ID" value="NZ_WWCJ01000018.1"/>
</dbReference>
<evidence type="ECO:0000313" key="1">
    <source>
        <dbReference type="EMBL" id="MYN04556.1"/>
    </source>
</evidence>
<accession>A0A6N9HME7</accession>
<evidence type="ECO:0000313" key="2">
    <source>
        <dbReference type="Proteomes" id="UP000448575"/>
    </source>
</evidence>
<keyword evidence="2" id="KW-1185">Reference proteome</keyword>
<dbReference type="SUPFAM" id="SSF55486">
    <property type="entry name" value="Metalloproteases ('zincins'), catalytic domain"/>
    <property type="match status" value="1"/>
</dbReference>